<dbReference type="InterPro" id="IPR036873">
    <property type="entry name" value="Rhodanese-like_dom_sf"/>
</dbReference>
<dbReference type="SMART" id="SM00194">
    <property type="entry name" value="PTPc"/>
    <property type="match status" value="1"/>
</dbReference>
<dbReference type="CDD" id="cd18533">
    <property type="entry name" value="PTP_fungal"/>
    <property type="match status" value="1"/>
</dbReference>
<dbReference type="OrthoDB" id="6058203at2759"/>
<dbReference type="PROSITE" id="PS50206">
    <property type="entry name" value="RHODANESE_3"/>
    <property type="match status" value="1"/>
</dbReference>
<sequence length="612" mass="67982">MIPVEEVAQLLQRENVLLLDLRVFPQFSASRIRGALNLCIPTTLLKRPSFNIQKLLDTFTTDEERKEFSRWREASHIIVYDASSSQLKEAIAPTHVLKKFVNEGWNGHAHIIKGGFLDFSRKHPDLIDKAINVPTGGSGKQMLSLSSSAPNVAPVAGGCPMPATENAANPFFGNIRQNMDLIGGVGQIPIKQPDNLTAHAAKAIPSWLKSAADASNEGKAVSEKFLEIEKNEQKVMQDALSTRVSYGTPGPQANKKVQIAGIEKGNKNRYNNIFPYSHSRVRLQNVSPGDCDYVNASHVKASLTNKHYVATQAPIPATFTDFWRVVWEQDVRVIMMLTAESEGGQVKSHPYWDSGDYGPLKLKCLSEKKILLEESPKSTPMNPALKRPMLGQRRSTNPHTAAEKTQAKEETSTPSEPPFIIVRHLTLSHSAYPFQPMREITQIQYTSWPDFGAPASPKHLLSLITHADKFVRKSIKSGDILSPSQPMPENQRPVLVHCSAGCGRTGTFCTVDSVIDMLKRQRKENGLSETNAGESDDWVQRDDIDLIAKSVEDFRSQRLSMVQSLRQFVLCYESVLEWIVNEDEKSGGVAKEMQLNDRKGALGHVPRRSFGG</sequence>
<evidence type="ECO:0000313" key="7">
    <source>
        <dbReference type="EMBL" id="KKY17568.1"/>
    </source>
</evidence>
<protein>
    <recommendedName>
        <fullName evidence="2">protein-tyrosine-phosphatase</fullName>
        <ecNumber evidence="2">3.1.3.48</ecNumber>
    </recommendedName>
</protein>
<feature type="domain" description="Tyrosine specific protein phosphatases" evidence="5">
    <location>
        <begin position="468"/>
        <end position="569"/>
    </location>
</feature>
<accession>A0A0G2G0T5</accession>
<dbReference type="PROSITE" id="PS50056">
    <property type="entry name" value="TYR_PHOSPHATASE_2"/>
    <property type="match status" value="1"/>
</dbReference>
<dbReference type="Pfam" id="PF00581">
    <property type="entry name" value="Rhodanese"/>
    <property type="match status" value="1"/>
</dbReference>
<comment type="caution">
    <text evidence="7">The sequence shown here is derived from an EMBL/GenBank/DDBJ whole genome shotgun (WGS) entry which is preliminary data.</text>
</comment>
<dbReference type="InterPro" id="IPR003595">
    <property type="entry name" value="Tyr_Pase_cat"/>
</dbReference>
<organism evidence="7 8">
    <name type="scientific">Phaeomoniella chlamydospora</name>
    <name type="common">Phaeoacremonium chlamydosporum</name>
    <dbReference type="NCBI Taxonomy" id="158046"/>
    <lineage>
        <taxon>Eukaryota</taxon>
        <taxon>Fungi</taxon>
        <taxon>Dikarya</taxon>
        <taxon>Ascomycota</taxon>
        <taxon>Pezizomycotina</taxon>
        <taxon>Eurotiomycetes</taxon>
        <taxon>Chaetothyriomycetidae</taxon>
        <taxon>Phaeomoniellales</taxon>
        <taxon>Phaeomoniellaceae</taxon>
        <taxon>Phaeomoniella</taxon>
    </lineage>
</organism>
<evidence type="ECO:0000259" key="6">
    <source>
        <dbReference type="PROSITE" id="PS50206"/>
    </source>
</evidence>
<dbReference type="PANTHER" id="PTHR19134">
    <property type="entry name" value="RECEPTOR-TYPE TYROSINE-PROTEIN PHOSPHATASE"/>
    <property type="match status" value="1"/>
</dbReference>
<gene>
    <name evidence="7" type="ORF">UCRPC4_g05469</name>
</gene>
<name>A0A0G2G0T5_PHACM</name>
<reference evidence="7 8" key="1">
    <citation type="submission" date="2015-05" db="EMBL/GenBank/DDBJ databases">
        <title>Distinctive expansion of gene families associated with plant cell wall degradation and secondary metabolism in the genomes of grapevine trunk pathogens.</title>
        <authorList>
            <person name="Lawrence D.P."/>
            <person name="Travadon R."/>
            <person name="Rolshausen P.E."/>
            <person name="Baumgartner K."/>
        </authorList>
    </citation>
    <scope>NUCLEOTIDE SEQUENCE [LARGE SCALE GENOMIC DNA]</scope>
    <source>
        <strain evidence="7">UCRPC4</strain>
    </source>
</reference>
<dbReference type="PRINTS" id="PR00700">
    <property type="entry name" value="PRTYPHPHTASE"/>
</dbReference>
<dbReference type="PROSITE" id="PS00383">
    <property type="entry name" value="TYR_PHOSPHATASE_1"/>
    <property type="match status" value="1"/>
</dbReference>
<dbReference type="Gene3D" id="3.40.250.10">
    <property type="entry name" value="Rhodanese-like domain"/>
    <property type="match status" value="1"/>
</dbReference>
<dbReference type="InterPro" id="IPR001763">
    <property type="entry name" value="Rhodanese-like_dom"/>
</dbReference>
<dbReference type="Pfam" id="PF00102">
    <property type="entry name" value="Y_phosphatase"/>
    <property type="match status" value="2"/>
</dbReference>
<dbReference type="InterPro" id="IPR000387">
    <property type="entry name" value="Tyr_Pase_dom"/>
</dbReference>
<dbReference type="InterPro" id="IPR050348">
    <property type="entry name" value="Protein-Tyr_Phosphatase"/>
</dbReference>
<dbReference type="EC" id="3.1.3.48" evidence="2"/>
<feature type="region of interest" description="Disordered" evidence="3">
    <location>
        <begin position="375"/>
        <end position="416"/>
    </location>
</feature>
<evidence type="ECO:0000313" key="8">
    <source>
        <dbReference type="Proteomes" id="UP000053317"/>
    </source>
</evidence>
<feature type="domain" description="Rhodanese" evidence="6">
    <location>
        <begin position="12"/>
        <end position="128"/>
    </location>
</feature>
<dbReference type="SMART" id="SM00404">
    <property type="entry name" value="PTPc_motif"/>
    <property type="match status" value="1"/>
</dbReference>
<dbReference type="SUPFAM" id="SSF52799">
    <property type="entry name" value="(Phosphotyrosine protein) phosphatases II"/>
    <property type="match status" value="1"/>
</dbReference>
<feature type="domain" description="Tyrosine-protein phosphatase" evidence="4">
    <location>
        <begin position="266"/>
        <end position="578"/>
    </location>
</feature>
<dbReference type="PANTHER" id="PTHR19134:SF561">
    <property type="entry name" value="PROTEIN TYROSINE PHOSPHATASE 36E, ISOFORM A"/>
    <property type="match status" value="1"/>
</dbReference>
<dbReference type="AlphaFoldDB" id="A0A0G2G0T5"/>
<dbReference type="GO" id="GO:0004725">
    <property type="term" value="F:protein tyrosine phosphatase activity"/>
    <property type="evidence" value="ECO:0007669"/>
    <property type="project" value="UniProtKB-EC"/>
</dbReference>
<reference evidence="7 8" key="2">
    <citation type="submission" date="2015-05" db="EMBL/GenBank/DDBJ databases">
        <authorList>
            <person name="Morales-Cruz A."/>
            <person name="Amrine K.C."/>
            <person name="Cantu D."/>
        </authorList>
    </citation>
    <scope>NUCLEOTIDE SEQUENCE [LARGE SCALE GENOMIC DNA]</scope>
    <source>
        <strain evidence="7">UCRPC4</strain>
    </source>
</reference>
<dbReference type="CDD" id="cd01446">
    <property type="entry name" value="DSP_MapKP"/>
    <property type="match status" value="1"/>
</dbReference>
<dbReference type="InterPro" id="IPR029021">
    <property type="entry name" value="Prot-tyrosine_phosphatase-like"/>
</dbReference>
<dbReference type="Gene3D" id="3.90.190.10">
    <property type="entry name" value="Protein tyrosine phosphatase superfamily"/>
    <property type="match status" value="1"/>
</dbReference>
<dbReference type="SMART" id="SM00450">
    <property type="entry name" value="RHOD"/>
    <property type="match status" value="1"/>
</dbReference>
<dbReference type="InterPro" id="IPR000242">
    <property type="entry name" value="PTP_cat"/>
</dbReference>
<evidence type="ECO:0000259" key="5">
    <source>
        <dbReference type="PROSITE" id="PS50056"/>
    </source>
</evidence>
<evidence type="ECO:0000256" key="1">
    <source>
        <dbReference type="ARBA" id="ARBA00009649"/>
    </source>
</evidence>
<evidence type="ECO:0000256" key="2">
    <source>
        <dbReference type="ARBA" id="ARBA00013064"/>
    </source>
</evidence>
<evidence type="ECO:0000259" key="4">
    <source>
        <dbReference type="PROSITE" id="PS50055"/>
    </source>
</evidence>
<keyword evidence="8" id="KW-1185">Reference proteome</keyword>
<dbReference type="Proteomes" id="UP000053317">
    <property type="component" value="Unassembled WGS sequence"/>
</dbReference>
<feature type="compositionally biased region" description="Basic and acidic residues" evidence="3">
    <location>
        <begin position="401"/>
        <end position="411"/>
    </location>
</feature>
<dbReference type="EMBL" id="LCWF01000140">
    <property type="protein sequence ID" value="KKY17568.1"/>
    <property type="molecule type" value="Genomic_DNA"/>
</dbReference>
<dbReference type="SUPFAM" id="SSF52821">
    <property type="entry name" value="Rhodanese/Cell cycle control phosphatase"/>
    <property type="match status" value="1"/>
</dbReference>
<comment type="similarity">
    <text evidence="1">Belongs to the protein-tyrosine phosphatase family. Non-receptor class subfamily.</text>
</comment>
<evidence type="ECO:0000256" key="3">
    <source>
        <dbReference type="SAM" id="MobiDB-lite"/>
    </source>
</evidence>
<dbReference type="PROSITE" id="PS50055">
    <property type="entry name" value="TYR_PHOSPHATASE_PTP"/>
    <property type="match status" value="1"/>
</dbReference>
<proteinExistence type="inferred from homology"/>
<dbReference type="InterPro" id="IPR016130">
    <property type="entry name" value="Tyr_Pase_AS"/>
</dbReference>